<evidence type="ECO:0000313" key="2">
    <source>
        <dbReference type="EMBL" id="GCL62245.1"/>
    </source>
</evidence>
<accession>A0A480ARC2</accession>
<comment type="caution">
    <text evidence="2">The sequence shown here is derived from an EMBL/GenBank/DDBJ whole genome shotgun (WGS) entry which is preliminary data.</text>
</comment>
<reference evidence="3" key="1">
    <citation type="submission" date="2019-03" db="EMBL/GenBank/DDBJ databases">
        <title>Aquabacterium pictum sp.nov., the first bacteriochlorophyll a-containing freshwater bacterium in the genus Aquabacterium of the class Betaproteobacteria.</title>
        <authorList>
            <person name="Hirose S."/>
            <person name="Tank M."/>
            <person name="Hara E."/>
            <person name="Tamaki H."/>
            <person name="Takaichi S."/>
            <person name="Haruta S."/>
            <person name="Hanada S."/>
        </authorList>
    </citation>
    <scope>NUCLEOTIDE SEQUENCE [LARGE SCALE GENOMIC DNA]</scope>
    <source>
        <strain evidence="3">W35</strain>
    </source>
</reference>
<keyword evidence="3" id="KW-1185">Reference proteome</keyword>
<evidence type="ECO:0008006" key="4">
    <source>
        <dbReference type="Google" id="ProtNLM"/>
    </source>
</evidence>
<organism evidence="2 3">
    <name type="scientific">Pseudaquabacterium pictum</name>
    <dbReference type="NCBI Taxonomy" id="2315236"/>
    <lineage>
        <taxon>Bacteria</taxon>
        <taxon>Pseudomonadati</taxon>
        <taxon>Pseudomonadota</taxon>
        <taxon>Betaproteobacteria</taxon>
        <taxon>Burkholderiales</taxon>
        <taxon>Sphaerotilaceae</taxon>
        <taxon>Pseudaquabacterium</taxon>
    </lineage>
</organism>
<name>A0A480ARC2_9BURK</name>
<evidence type="ECO:0000256" key="1">
    <source>
        <dbReference type="SAM" id="Phobius"/>
    </source>
</evidence>
<dbReference type="EMBL" id="BJCL01000002">
    <property type="protein sequence ID" value="GCL62245.1"/>
    <property type="molecule type" value="Genomic_DNA"/>
</dbReference>
<dbReference type="RefSeq" id="WP_162520709.1">
    <property type="nucleotide sequence ID" value="NZ_BJCL01000002.1"/>
</dbReference>
<gene>
    <name evidence="2" type="ORF">AQPW35_13260</name>
</gene>
<keyword evidence="1" id="KW-0812">Transmembrane</keyword>
<evidence type="ECO:0000313" key="3">
    <source>
        <dbReference type="Proteomes" id="UP000301751"/>
    </source>
</evidence>
<keyword evidence="1" id="KW-1133">Transmembrane helix</keyword>
<proteinExistence type="predicted"/>
<dbReference type="Pfam" id="PF05359">
    <property type="entry name" value="DUF748"/>
    <property type="match status" value="1"/>
</dbReference>
<sequence length="384" mass="40568">MPRSDDAPAPIVTATFARQRWRWTAVLAAVLLAIALVWQLALWQLRAAVLQALGPGASVGELRVGLAAVEIDQLRIAGTPQPGGAPWPAADALRADQVRLVPDWHSLWSGPRHGRWRLHRLQVQGGYLSLLRGADGRIRLLPSLLPPAPAQVAAQVAAQGQPAAAHSLAIDQLQLDGTVVELFDAAVRRPAHRLRLEGLQVQAGPLSLPQAQAPTKLQLQAVLKGPRHDGRLSLQGQVHLGTQDAALQARLQGVDMLALQPYLLKAGEGRIRGGRLDLQLDPTVQQQRLRAPGVLTLTGLDLAPGGGLGGLLAGVSRQAVLAALERDGRITLRFSLDGRLDDPAFSVHENLAQRVGGALAEAVGVSLSGVVDGVGGLFKGLLGR</sequence>
<keyword evidence="1" id="KW-0472">Membrane</keyword>
<dbReference type="InterPro" id="IPR008023">
    <property type="entry name" value="DUF748"/>
</dbReference>
<dbReference type="Proteomes" id="UP000301751">
    <property type="component" value="Unassembled WGS sequence"/>
</dbReference>
<protein>
    <recommendedName>
        <fullName evidence="4">DUF748 domain-containing protein</fullName>
    </recommendedName>
</protein>
<dbReference type="AlphaFoldDB" id="A0A480ARC2"/>
<feature type="transmembrane region" description="Helical" evidence="1">
    <location>
        <begin position="21"/>
        <end position="43"/>
    </location>
</feature>